<keyword evidence="2" id="KW-1185">Reference proteome</keyword>
<accession>A0ABR4CZ03</accession>
<name>A0ABR4CZ03_9HELO</name>
<gene>
    <name evidence="1" type="ORF">VTL71DRAFT_8077</name>
</gene>
<protein>
    <recommendedName>
        <fullName evidence="3">NACHT-NTPase and P-loop NTPases N-terminal domain-containing protein</fullName>
    </recommendedName>
</protein>
<dbReference type="Proteomes" id="UP001595075">
    <property type="component" value="Unassembled WGS sequence"/>
</dbReference>
<comment type="caution">
    <text evidence="1">The sequence shown here is derived from an EMBL/GenBank/DDBJ whole genome shotgun (WGS) entry which is preliminary data.</text>
</comment>
<sequence length="334" mass="37377">MEVFAAISLAGNVVGFVDFASKLIAQTMEIYNSASGVSQDNRDISILIADLSLHATKLKQDNSSPATSETEHRLQSLATRCAALAAEIAEKLKKLSVDEISEIPESSTIVENTKHRSFRSFGKVLQHVRGKKAPGETSKGRSLKSLGKALRSAWEKKDLDEKMAKLSGFRSELQFGIFVSFVEKFNLDSLRWSDQFGRLDDQGKQLIGSLVQVKAALEQSSAAQKTFTGELLLTTETNIKDHLNQNQAQLLQVMIDLRIEGQQQDNLRRENIILSHLAFPTMNKRSEEIDPAHAETFNWIFEGYKLPDSEILIKDFANWLKGKDTVDNLKSDFF</sequence>
<reference evidence="1 2" key="1">
    <citation type="journal article" date="2024" name="Commun. Biol.">
        <title>Comparative genomic analysis of thermophilic fungi reveals convergent evolutionary adaptations and gene losses.</title>
        <authorList>
            <person name="Steindorff A.S."/>
            <person name="Aguilar-Pontes M.V."/>
            <person name="Robinson A.J."/>
            <person name="Andreopoulos B."/>
            <person name="LaButti K."/>
            <person name="Kuo A."/>
            <person name="Mondo S."/>
            <person name="Riley R."/>
            <person name="Otillar R."/>
            <person name="Haridas S."/>
            <person name="Lipzen A."/>
            <person name="Grimwood J."/>
            <person name="Schmutz J."/>
            <person name="Clum A."/>
            <person name="Reid I.D."/>
            <person name="Moisan M.C."/>
            <person name="Butler G."/>
            <person name="Nguyen T.T.M."/>
            <person name="Dewar K."/>
            <person name="Conant G."/>
            <person name="Drula E."/>
            <person name="Henrissat B."/>
            <person name="Hansel C."/>
            <person name="Singer S."/>
            <person name="Hutchinson M.I."/>
            <person name="de Vries R.P."/>
            <person name="Natvig D.O."/>
            <person name="Powell A.J."/>
            <person name="Tsang A."/>
            <person name="Grigoriev I.V."/>
        </authorList>
    </citation>
    <scope>NUCLEOTIDE SEQUENCE [LARGE SCALE GENOMIC DNA]</scope>
    <source>
        <strain evidence="1 2">CBS 494.80</strain>
    </source>
</reference>
<proteinExistence type="predicted"/>
<organism evidence="1 2">
    <name type="scientific">Oculimacula yallundae</name>
    <dbReference type="NCBI Taxonomy" id="86028"/>
    <lineage>
        <taxon>Eukaryota</taxon>
        <taxon>Fungi</taxon>
        <taxon>Dikarya</taxon>
        <taxon>Ascomycota</taxon>
        <taxon>Pezizomycotina</taxon>
        <taxon>Leotiomycetes</taxon>
        <taxon>Helotiales</taxon>
        <taxon>Ploettnerulaceae</taxon>
        <taxon>Oculimacula</taxon>
    </lineage>
</organism>
<dbReference type="EMBL" id="JAZHXI010000002">
    <property type="protein sequence ID" value="KAL2074299.1"/>
    <property type="molecule type" value="Genomic_DNA"/>
</dbReference>
<evidence type="ECO:0000313" key="2">
    <source>
        <dbReference type="Proteomes" id="UP001595075"/>
    </source>
</evidence>
<evidence type="ECO:0000313" key="1">
    <source>
        <dbReference type="EMBL" id="KAL2074299.1"/>
    </source>
</evidence>
<evidence type="ECO:0008006" key="3">
    <source>
        <dbReference type="Google" id="ProtNLM"/>
    </source>
</evidence>